<feature type="compositionally biased region" description="Basic and acidic residues" evidence="1">
    <location>
        <begin position="231"/>
        <end position="255"/>
    </location>
</feature>
<keyword evidence="2" id="KW-0732">Signal</keyword>
<dbReference type="SUPFAM" id="SSF57997">
    <property type="entry name" value="Tropomyosin"/>
    <property type="match status" value="1"/>
</dbReference>
<feature type="region of interest" description="Disordered" evidence="1">
    <location>
        <begin position="402"/>
        <end position="423"/>
    </location>
</feature>
<gene>
    <name evidence="3" type="ORF">PSNMU_V1.4_AUG-EV-PASAV3_0112930</name>
</gene>
<dbReference type="Proteomes" id="UP000291116">
    <property type="component" value="Unassembled WGS sequence"/>
</dbReference>
<feature type="chain" id="PRO_5019518726" evidence="2">
    <location>
        <begin position="24"/>
        <end position="423"/>
    </location>
</feature>
<feature type="compositionally biased region" description="Polar residues" evidence="1">
    <location>
        <begin position="256"/>
        <end position="265"/>
    </location>
</feature>
<feature type="compositionally biased region" description="Basic residues" evidence="1">
    <location>
        <begin position="411"/>
        <end position="423"/>
    </location>
</feature>
<accession>A0A448ZQG6</accession>
<organism evidence="3 4">
    <name type="scientific">Pseudo-nitzschia multistriata</name>
    <dbReference type="NCBI Taxonomy" id="183589"/>
    <lineage>
        <taxon>Eukaryota</taxon>
        <taxon>Sar</taxon>
        <taxon>Stramenopiles</taxon>
        <taxon>Ochrophyta</taxon>
        <taxon>Bacillariophyta</taxon>
        <taxon>Bacillariophyceae</taxon>
        <taxon>Bacillariophycidae</taxon>
        <taxon>Bacillariales</taxon>
        <taxon>Bacillariaceae</taxon>
        <taxon>Pseudo-nitzschia</taxon>
    </lineage>
</organism>
<sequence>MLAMRSPLLLTLVLSAAAPSALAWNPTPASPLATKTHRHAVAKKAQRTSATFLAASGDGVLDFVKGLDSVLGNPTAYSAAEAASNSWASSVGADAAAASASGGGVSMNVPNEVVIGGGVLVFATVLGVAFVALSQKEDEADEEEGGRYGNESFGAGDVTPLPKRTETAPATSATESKLEEANTAIQKLTSENGTLIDQLSDAEEDNGRLAGEVESQGGLLAKLKARLSKTTEELETSQEKLESETALRKETESRLTEATTANEGLTESLETKEKALVEATEKWNWTKTKLEMETQEKESMKKELRDVAETNRVLEDKYELEQNALKKARTQLDSTRSTLESTQNRLTRTQGELTRYHSELQETKATLWKTSVDLENLEDEQKSLRILGGKMWRLSKQKVSNRVRAVGDRIKHPRRRKQKKRRN</sequence>
<feature type="region of interest" description="Disordered" evidence="1">
    <location>
        <begin position="231"/>
        <end position="270"/>
    </location>
</feature>
<reference evidence="3 4" key="1">
    <citation type="submission" date="2019-01" db="EMBL/GenBank/DDBJ databases">
        <authorList>
            <person name="Ferrante I. M."/>
        </authorList>
    </citation>
    <scope>NUCLEOTIDE SEQUENCE [LARGE SCALE GENOMIC DNA]</scope>
    <source>
        <strain evidence="3 4">B856</strain>
    </source>
</reference>
<keyword evidence="4" id="KW-1185">Reference proteome</keyword>
<proteinExistence type="predicted"/>
<evidence type="ECO:0000313" key="4">
    <source>
        <dbReference type="Proteomes" id="UP000291116"/>
    </source>
</evidence>
<evidence type="ECO:0000313" key="3">
    <source>
        <dbReference type="EMBL" id="VEU44213.1"/>
    </source>
</evidence>
<name>A0A448ZQG6_9STRA</name>
<evidence type="ECO:0000256" key="2">
    <source>
        <dbReference type="SAM" id="SignalP"/>
    </source>
</evidence>
<evidence type="ECO:0000256" key="1">
    <source>
        <dbReference type="SAM" id="MobiDB-lite"/>
    </source>
</evidence>
<feature type="region of interest" description="Disordered" evidence="1">
    <location>
        <begin position="137"/>
        <end position="181"/>
    </location>
</feature>
<dbReference type="OrthoDB" id="10648252at2759"/>
<protein>
    <submittedName>
        <fullName evidence="3">Uncharacterized protein</fullName>
    </submittedName>
</protein>
<dbReference type="AlphaFoldDB" id="A0A448ZQG6"/>
<feature type="signal peptide" evidence="2">
    <location>
        <begin position="1"/>
        <end position="23"/>
    </location>
</feature>
<dbReference type="EMBL" id="CAACVS010000629">
    <property type="protein sequence ID" value="VEU44213.1"/>
    <property type="molecule type" value="Genomic_DNA"/>
</dbReference>